<evidence type="ECO:0000256" key="2">
    <source>
        <dbReference type="ARBA" id="ARBA00022448"/>
    </source>
</evidence>
<dbReference type="SUPFAM" id="SSF103473">
    <property type="entry name" value="MFS general substrate transporter"/>
    <property type="match status" value="1"/>
</dbReference>
<gene>
    <name evidence="8" type="ORF">Ami103574_08050</name>
</gene>
<name>A0A858BUL8_9FIRM</name>
<sequence length="402" mass="43913">MNETLERNPQRWKVLFGGFACYTFDAFDLSLLAMSLALIIQDLNISTQKGGLLSTITLLGIGLSSLFVGWMADNYGRRKTLLFSLVSFGLLTAAIYFAQSWAVIMVLRFLAGFGLGGLWAVLSTYINETWAPSLRGKAASFTLSSFPVGSGFASFFAGILIPVYGWRVLFLTGALAIIPALYMYFAVPESKEWEEQKRLEAKNSKAAKAPISQIFSPQFRKNTIIATAVSAFAFSGYWGASTWLPTLLVTEKGLDTATMAKFMVILNVGMFIGMNVFGVVADKLGKKVALMITFLGLTITLPIYLHATEPNMLLMLGPVYAFFVSFTTIFGSYFPEMYPTEVRATGTGFCFNFGRGLSAIAPFALGIIAAKYSLTMGLGICSIFFFLSFLGMIFLPSGKAQQ</sequence>
<dbReference type="PROSITE" id="PS50850">
    <property type="entry name" value="MFS"/>
    <property type="match status" value="1"/>
</dbReference>
<dbReference type="EMBL" id="CP048649">
    <property type="protein sequence ID" value="QIB69277.1"/>
    <property type="molecule type" value="Genomic_DNA"/>
</dbReference>
<feature type="transmembrane region" description="Helical" evidence="6">
    <location>
        <begin position="288"/>
        <end position="307"/>
    </location>
</feature>
<dbReference type="InterPro" id="IPR036259">
    <property type="entry name" value="MFS_trans_sf"/>
</dbReference>
<protein>
    <submittedName>
        <fullName evidence="8">MFS transporter</fullName>
    </submittedName>
</protein>
<evidence type="ECO:0000256" key="3">
    <source>
        <dbReference type="ARBA" id="ARBA00022692"/>
    </source>
</evidence>
<proteinExistence type="predicted"/>
<feature type="transmembrane region" description="Helical" evidence="6">
    <location>
        <begin position="81"/>
        <end position="99"/>
    </location>
</feature>
<feature type="transmembrane region" description="Helical" evidence="6">
    <location>
        <begin position="346"/>
        <end position="370"/>
    </location>
</feature>
<dbReference type="Gene3D" id="1.20.1250.20">
    <property type="entry name" value="MFS general substrate transporter like domains"/>
    <property type="match status" value="2"/>
</dbReference>
<feature type="transmembrane region" description="Helical" evidence="6">
    <location>
        <begin position="12"/>
        <end position="40"/>
    </location>
</feature>
<dbReference type="InterPro" id="IPR020846">
    <property type="entry name" value="MFS_dom"/>
</dbReference>
<comment type="subcellular location">
    <subcellularLocation>
        <location evidence="1">Cell membrane</location>
        <topology evidence="1">Multi-pass membrane protein</topology>
    </subcellularLocation>
</comment>
<dbReference type="GO" id="GO:0005886">
    <property type="term" value="C:plasma membrane"/>
    <property type="evidence" value="ECO:0007669"/>
    <property type="project" value="UniProtKB-SubCell"/>
</dbReference>
<evidence type="ECO:0000256" key="5">
    <source>
        <dbReference type="ARBA" id="ARBA00023136"/>
    </source>
</evidence>
<feature type="domain" description="Major facilitator superfamily (MFS) profile" evidence="7">
    <location>
        <begin position="14"/>
        <end position="400"/>
    </location>
</feature>
<evidence type="ECO:0000256" key="1">
    <source>
        <dbReference type="ARBA" id="ARBA00004651"/>
    </source>
</evidence>
<dbReference type="RefSeq" id="WP_163066396.1">
    <property type="nucleotide sequence ID" value="NZ_CP048649.1"/>
</dbReference>
<dbReference type="PANTHER" id="PTHR23508">
    <property type="entry name" value="CARBOXYLIC ACID TRANSPORTER PROTEIN HOMOLOG"/>
    <property type="match status" value="1"/>
</dbReference>
<feature type="transmembrane region" description="Helical" evidence="6">
    <location>
        <begin position="376"/>
        <end position="395"/>
    </location>
</feature>
<dbReference type="PROSITE" id="PS00217">
    <property type="entry name" value="SUGAR_TRANSPORT_2"/>
    <property type="match status" value="1"/>
</dbReference>
<keyword evidence="5 6" id="KW-0472">Membrane</keyword>
<evidence type="ECO:0000256" key="6">
    <source>
        <dbReference type="SAM" id="Phobius"/>
    </source>
</evidence>
<keyword evidence="3 6" id="KW-0812">Transmembrane</keyword>
<dbReference type="AlphaFoldDB" id="A0A858BUL8"/>
<dbReference type="InterPro" id="IPR005829">
    <property type="entry name" value="Sugar_transporter_CS"/>
</dbReference>
<evidence type="ECO:0000313" key="9">
    <source>
        <dbReference type="Proteomes" id="UP000466848"/>
    </source>
</evidence>
<reference evidence="8 9" key="1">
    <citation type="submission" date="2020-02" db="EMBL/GenBank/DDBJ databases">
        <authorList>
            <person name="Kim Y.B."/>
            <person name="Roh S.W."/>
        </authorList>
    </citation>
    <scope>NUCLEOTIDE SEQUENCE [LARGE SCALE GENOMIC DNA]</scope>
    <source>
        <strain evidence="8 9">DSM 103574</strain>
    </source>
</reference>
<evidence type="ECO:0000259" key="7">
    <source>
        <dbReference type="PROSITE" id="PS50850"/>
    </source>
</evidence>
<feature type="transmembrane region" description="Helical" evidence="6">
    <location>
        <begin position="223"/>
        <end position="240"/>
    </location>
</feature>
<dbReference type="GO" id="GO:0046943">
    <property type="term" value="F:carboxylic acid transmembrane transporter activity"/>
    <property type="evidence" value="ECO:0007669"/>
    <property type="project" value="TreeGrafter"/>
</dbReference>
<evidence type="ECO:0000256" key="4">
    <source>
        <dbReference type="ARBA" id="ARBA00022989"/>
    </source>
</evidence>
<feature type="transmembrane region" description="Helical" evidence="6">
    <location>
        <begin position="167"/>
        <end position="187"/>
    </location>
</feature>
<feature type="transmembrane region" description="Helical" evidence="6">
    <location>
        <begin position="260"/>
        <end position="281"/>
    </location>
</feature>
<dbReference type="Proteomes" id="UP000466848">
    <property type="component" value="Chromosome"/>
</dbReference>
<organism evidence="8 9">
    <name type="scientific">Aminipila butyrica</name>
    <dbReference type="NCBI Taxonomy" id="433296"/>
    <lineage>
        <taxon>Bacteria</taxon>
        <taxon>Bacillati</taxon>
        <taxon>Bacillota</taxon>
        <taxon>Clostridia</taxon>
        <taxon>Peptostreptococcales</taxon>
        <taxon>Anaerovoracaceae</taxon>
        <taxon>Aminipila</taxon>
    </lineage>
</organism>
<accession>A0A858BUL8</accession>
<feature type="transmembrane region" description="Helical" evidence="6">
    <location>
        <begin position="105"/>
        <end position="126"/>
    </location>
</feature>
<feature type="transmembrane region" description="Helical" evidence="6">
    <location>
        <begin position="138"/>
        <end position="161"/>
    </location>
</feature>
<evidence type="ECO:0000313" key="8">
    <source>
        <dbReference type="EMBL" id="QIB69277.1"/>
    </source>
</evidence>
<dbReference type="InterPro" id="IPR011701">
    <property type="entry name" value="MFS"/>
</dbReference>
<keyword evidence="2" id="KW-0813">Transport</keyword>
<keyword evidence="9" id="KW-1185">Reference proteome</keyword>
<dbReference type="KEGG" id="abut:Ami103574_08050"/>
<keyword evidence="4 6" id="KW-1133">Transmembrane helix</keyword>
<dbReference type="Pfam" id="PF07690">
    <property type="entry name" value="MFS_1"/>
    <property type="match status" value="1"/>
</dbReference>
<dbReference type="PROSITE" id="PS00216">
    <property type="entry name" value="SUGAR_TRANSPORT_1"/>
    <property type="match status" value="1"/>
</dbReference>
<feature type="transmembrane region" description="Helical" evidence="6">
    <location>
        <begin position="313"/>
        <end position="334"/>
    </location>
</feature>
<feature type="transmembrane region" description="Helical" evidence="6">
    <location>
        <begin position="52"/>
        <end position="72"/>
    </location>
</feature>
<dbReference type="PANTHER" id="PTHR23508:SF10">
    <property type="entry name" value="CARBOXYLIC ACID TRANSPORTER PROTEIN HOMOLOG"/>
    <property type="match status" value="1"/>
</dbReference>